<dbReference type="GO" id="GO:0061630">
    <property type="term" value="F:ubiquitin protein ligase activity"/>
    <property type="evidence" value="ECO:0007669"/>
    <property type="project" value="TreeGrafter"/>
</dbReference>
<evidence type="ECO:0000256" key="2">
    <source>
        <dbReference type="ARBA" id="ARBA00022771"/>
    </source>
</evidence>
<dbReference type="Gene3D" id="3.30.40.10">
    <property type="entry name" value="Zinc/RING finger domain, C3HC4 (zinc finger)"/>
    <property type="match status" value="1"/>
</dbReference>
<dbReference type="SMART" id="SM00336">
    <property type="entry name" value="BBOX"/>
    <property type="match status" value="1"/>
</dbReference>
<keyword evidence="3" id="KW-0862">Zinc</keyword>
<sequence>MAAAQSFIEESASLLMCPICLQMVSTPKSLKCLHTFCEGCLDDWIQKHMNNISKTYACPVCSCVIDIPAEGASSYRTNFTMQSMAEALDKTQILLEQDSFECGVCIHDDVHVPAVTRCTQCAKNLCRSCTKFHTRLKSTKSHILVELTGNPDKDFKITAKSLGQADIQCPSHPDQILQLYCKTDKTLICIDCCVGDHSGHKYLKVQEVAKDEWKNLKELMDQGNARTNMIDQKIKATVELRNSQNKNLIEVLEAIKAHRHSMITKINTHCDKLEIGAKTLHEKSLKQIDAQQSFYDLQSGKTKSTMLLMSSIKESSHPVEIIKSIPDIEQRVEDWKTEPIDSSSEPIIKSLTFQPGDIETANLGHLVSVDVIQEKLRVQDQQVAQENSKVQREKRAAKIILKQLLKLQLISKLYKIHLIRNKAEEKKVQHQQLNELETYGVDDSMCSICGIHFVQPLNPNLLGAVGLAAKSYMSPVPVGQMWVTEEDTKVQVLETSHTNTAEGTPYMNGVTKKSHIATFEHIQGALSYKLFTKICNERIIPASTRFANLKIMVGKVNNPKMVRLKELDVGTLETKYGALMDLFGQTTNARQWTRVEELEDSVGVIESELNRIGKIYQEVVQEMH</sequence>
<dbReference type="PROSITE" id="PS50119">
    <property type="entry name" value="ZF_BBOX"/>
    <property type="match status" value="1"/>
</dbReference>
<name>A0A8S4NLY6_OWEFU</name>
<feature type="domain" description="B box-type" evidence="6">
    <location>
        <begin position="164"/>
        <end position="205"/>
    </location>
</feature>
<evidence type="ECO:0000259" key="6">
    <source>
        <dbReference type="PROSITE" id="PS50119"/>
    </source>
</evidence>
<evidence type="ECO:0000313" key="8">
    <source>
        <dbReference type="Proteomes" id="UP000749559"/>
    </source>
</evidence>
<dbReference type="PANTHER" id="PTHR25462">
    <property type="entry name" value="BONUS, ISOFORM C-RELATED"/>
    <property type="match status" value="1"/>
</dbReference>
<dbReference type="PROSITE" id="PS50089">
    <property type="entry name" value="ZF_RING_2"/>
    <property type="match status" value="1"/>
</dbReference>
<evidence type="ECO:0000256" key="3">
    <source>
        <dbReference type="ARBA" id="ARBA00022833"/>
    </source>
</evidence>
<dbReference type="InterPro" id="IPR017907">
    <property type="entry name" value="Znf_RING_CS"/>
</dbReference>
<keyword evidence="8" id="KW-1185">Reference proteome</keyword>
<dbReference type="PANTHER" id="PTHR25462:SF229">
    <property type="entry name" value="TRANSCRIPTION INTERMEDIARY FACTOR 1-BETA"/>
    <property type="match status" value="1"/>
</dbReference>
<dbReference type="GO" id="GO:0008270">
    <property type="term" value="F:zinc ion binding"/>
    <property type="evidence" value="ECO:0007669"/>
    <property type="project" value="UniProtKB-KW"/>
</dbReference>
<dbReference type="InterPro" id="IPR001841">
    <property type="entry name" value="Znf_RING"/>
</dbReference>
<keyword evidence="1" id="KW-0479">Metal-binding</keyword>
<dbReference type="InterPro" id="IPR047153">
    <property type="entry name" value="TRIM45/56/19-like"/>
</dbReference>
<evidence type="ECO:0000313" key="7">
    <source>
        <dbReference type="EMBL" id="CAH1782193.1"/>
    </source>
</evidence>
<evidence type="ECO:0000256" key="1">
    <source>
        <dbReference type="ARBA" id="ARBA00022723"/>
    </source>
</evidence>
<dbReference type="EMBL" id="CAIIXF020000004">
    <property type="protein sequence ID" value="CAH1782193.1"/>
    <property type="molecule type" value="Genomic_DNA"/>
</dbReference>
<reference evidence="7" key="1">
    <citation type="submission" date="2022-03" db="EMBL/GenBank/DDBJ databases">
        <authorList>
            <person name="Martin C."/>
        </authorList>
    </citation>
    <scope>NUCLEOTIDE SEQUENCE</scope>
</reference>
<dbReference type="Gene3D" id="4.10.830.40">
    <property type="match status" value="1"/>
</dbReference>
<dbReference type="InterPro" id="IPR018957">
    <property type="entry name" value="Znf_C3HC4_RING-type"/>
</dbReference>
<dbReference type="PROSITE" id="PS00518">
    <property type="entry name" value="ZF_RING_1"/>
    <property type="match status" value="1"/>
</dbReference>
<dbReference type="Gene3D" id="3.30.160.60">
    <property type="entry name" value="Classic Zinc Finger"/>
    <property type="match status" value="1"/>
</dbReference>
<dbReference type="Proteomes" id="UP000749559">
    <property type="component" value="Unassembled WGS sequence"/>
</dbReference>
<organism evidence="7 8">
    <name type="scientific">Owenia fusiformis</name>
    <name type="common">Polychaete worm</name>
    <dbReference type="NCBI Taxonomy" id="6347"/>
    <lineage>
        <taxon>Eukaryota</taxon>
        <taxon>Metazoa</taxon>
        <taxon>Spiralia</taxon>
        <taxon>Lophotrochozoa</taxon>
        <taxon>Annelida</taxon>
        <taxon>Polychaeta</taxon>
        <taxon>Sedentaria</taxon>
        <taxon>Canalipalpata</taxon>
        <taxon>Sabellida</taxon>
        <taxon>Oweniida</taxon>
        <taxon>Oweniidae</taxon>
        <taxon>Owenia</taxon>
    </lineage>
</organism>
<evidence type="ECO:0000259" key="5">
    <source>
        <dbReference type="PROSITE" id="PS50089"/>
    </source>
</evidence>
<protein>
    <submittedName>
        <fullName evidence="7">Uncharacterized protein</fullName>
    </submittedName>
</protein>
<dbReference type="CDD" id="cd19756">
    <property type="entry name" value="Bbox2"/>
    <property type="match status" value="1"/>
</dbReference>
<dbReference type="InterPro" id="IPR013083">
    <property type="entry name" value="Znf_RING/FYVE/PHD"/>
</dbReference>
<evidence type="ECO:0000256" key="4">
    <source>
        <dbReference type="PROSITE-ProRule" id="PRU00024"/>
    </source>
</evidence>
<feature type="domain" description="RING-type" evidence="5">
    <location>
        <begin position="17"/>
        <end position="62"/>
    </location>
</feature>
<dbReference type="Pfam" id="PF00097">
    <property type="entry name" value="zf-C3HC4"/>
    <property type="match status" value="1"/>
</dbReference>
<dbReference type="SUPFAM" id="SSF57845">
    <property type="entry name" value="B-box zinc-binding domain"/>
    <property type="match status" value="1"/>
</dbReference>
<keyword evidence="2 4" id="KW-0863">Zinc-finger</keyword>
<proteinExistence type="predicted"/>
<gene>
    <name evidence="7" type="ORF">OFUS_LOCUS8667</name>
</gene>
<accession>A0A8S4NLY6</accession>
<dbReference type="SUPFAM" id="SSF57850">
    <property type="entry name" value="RING/U-box"/>
    <property type="match status" value="1"/>
</dbReference>
<dbReference type="GO" id="GO:0006513">
    <property type="term" value="P:protein monoubiquitination"/>
    <property type="evidence" value="ECO:0007669"/>
    <property type="project" value="TreeGrafter"/>
</dbReference>
<comment type="caution">
    <text evidence="7">The sequence shown here is derived from an EMBL/GenBank/DDBJ whole genome shotgun (WGS) entry which is preliminary data.</text>
</comment>
<dbReference type="InterPro" id="IPR000315">
    <property type="entry name" value="Znf_B-box"/>
</dbReference>
<feature type="non-terminal residue" evidence="7">
    <location>
        <position position="624"/>
    </location>
</feature>
<dbReference type="SMART" id="SM00184">
    <property type="entry name" value="RING"/>
    <property type="match status" value="2"/>
</dbReference>
<dbReference type="AlphaFoldDB" id="A0A8S4NLY6"/>
<dbReference type="Pfam" id="PF00643">
    <property type="entry name" value="zf-B_box"/>
    <property type="match status" value="1"/>
</dbReference>
<dbReference type="OrthoDB" id="6263749at2759"/>